<keyword evidence="6 7" id="KW-0472">Membrane</keyword>
<feature type="transmembrane region" description="Helical" evidence="7">
    <location>
        <begin position="90"/>
        <end position="111"/>
    </location>
</feature>
<evidence type="ECO:0000259" key="8">
    <source>
        <dbReference type="PROSITE" id="PS50928"/>
    </source>
</evidence>
<comment type="similarity">
    <text evidence="7">Belongs to the binding-protein-dependent transport system permease family.</text>
</comment>
<evidence type="ECO:0000256" key="2">
    <source>
        <dbReference type="ARBA" id="ARBA00022448"/>
    </source>
</evidence>
<keyword evidence="9" id="KW-0762">Sugar transport</keyword>
<evidence type="ECO:0000256" key="7">
    <source>
        <dbReference type="RuleBase" id="RU363032"/>
    </source>
</evidence>
<keyword evidence="2 7" id="KW-0813">Transport</keyword>
<dbReference type="PANTHER" id="PTHR43227">
    <property type="entry name" value="BLL4140 PROTEIN"/>
    <property type="match status" value="1"/>
</dbReference>
<keyword evidence="10" id="KW-1185">Reference proteome</keyword>
<evidence type="ECO:0000256" key="1">
    <source>
        <dbReference type="ARBA" id="ARBA00004651"/>
    </source>
</evidence>
<keyword evidence="5 7" id="KW-1133">Transmembrane helix</keyword>
<evidence type="ECO:0000256" key="4">
    <source>
        <dbReference type="ARBA" id="ARBA00022692"/>
    </source>
</evidence>
<comment type="subcellular location">
    <subcellularLocation>
        <location evidence="1 7">Cell membrane</location>
        <topology evidence="1 7">Multi-pass membrane protein</topology>
    </subcellularLocation>
</comment>
<evidence type="ECO:0000256" key="6">
    <source>
        <dbReference type="ARBA" id="ARBA00023136"/>
    </source>
</evidence>
<feature type="transmembrane region" description="Helical" evidence="7">
    <location>
        <begin position="162"/>
        <end position="180"/>
    </location>
</feature>
<comment type="caution">
    <text evidence="9">The sequence shown here is derived from an EMBL/GenBank/DDBJ whole genome shotgun (WGS) entry which is preliminary data.</text>
</comment>
<evidence type="ECO:0000256" key="5">
    <source>
        <dbReference type="ARBA" id="ARBA00022989"/>
    </source>
</evidence>
<dbReference type="SUPFAM" id="SSF161098">
    <property type="entry name" value="MetI-like"/>
    <property type="match status" value="1"/>
</dbReference>
<evidence type="ECO:0000313" key="9">
    <source>
        <dbReference type="EMBL" id="MBP1988482.1"/>
    </source>
</evidence>
<keyword evidence="3" id="KW-1003">Cell membrane</keyword>
<evidence type="ECO:0000313" key="10">
    <source>
        <dbReference type="Proteomes" id="UP001519287"/>
    </source>
</evidence>
<dbReference type="EMBL" id="JAGGLB010000001">
    <property type="protein sequence ID" value="MBP1988482.1"/>
    <property type="molecule type" value="Genomic_DNA"/>
</dbReference>
<dbReference type="InterPro" id="IPR035906">
    <property type="entry name" value="MetI-like_sf"/>
</dbReference>
<dbReference type="PANTHER" id="PTHR43227:SF3">
    <property type="entry name" value="BINDING-PROTEIN-DEPENDENT TRANSPORT SYSTEMS INNER MEMBRANE COMPONENT"/>
    <property type="match status" value="1"/>
</dbReference>
<dbReference type="Proteomes" id="UP001519287">
    <property type="component" value="Unassembled WGS sequence"/>
</dbReference>
<feature type="transmembrane region" description="Helical" evidence="7">
    <location>
        <begin position="252"/>
        <end position="272"/>
    </location>
</feature>
<protein>
    <submittedName>
        <fullName evidence="9">ABC-type sugar transport system permease subunit</fullName>
    </submittedName>
</protein>
<dbReference type="InterPro" id="IPR050809">
    <property type="entry name" value="UgpAE/MalFG_permease"/>
</dbReference>
<reference evidence="9 10" key="1">
    <citation type="submission" date="2021-03" db="EMBL/GenBank/DDBJ databases">
        <title>Genomic Encyclopedia of Type Strains, Phase IV (KMG-IV): sequencing the most valuable type-strain genomes for metagenomic binning, comparative biology and taxonomic classification.</title>
        <authorList>
            <person name="Goeker M."/>
        </authorList>
    </citation>
    <scope>NUCLEOTIDE SEQUENCE [LARGE SCALE GENOMIC DNA]</scope>
    <source>
        <strain evidence="9 10">DSM 26048</strain>
    </source>
</reference>
<gene>
    <name evidence="9" type="ORF">J2Z66_000077</name>
</gene>
<feature type="transmembrane region" description="Helical" evidence="7">
    <location>
        <begin position="24"/>
        <end position="47"/>
    </location>
</feature>
<feature type="domain" description="ABC transmembrane type-1" evidence="8">
    <location>
        <begin position="86"/>
        <end position="268"/>
    </location>
</feature>
<sequence>MGAIRQGTDQGGKKRFITYERRRMFEGIGFISLWLLGVLCFMLYPLATSLKISFTKSTLADLFNGEFVGFANYKAVLVDPVYSQIFAETLLHAGMDIPIIVMFSLFVAVLLNHALLGRTYFRALFFSPVILSGVVMGFLLNQQVGDITMFDQLGTGELMSRIGLLMWRSSVEILIFLGGLQGIPRLQYEAAEVDGATAWECFWLITLPYLSPVILLNVIYATIDSFIDPLNELMVKIKDIAFYGLNFGNASALGWMYFVVVLLFVAIVISLGRRFVYYGGDRT</sequence>
<dbReference type="CDD" id="cd06261">
    <property type="entry name" value="TM_PBP2"/>
    <property type="match status" value="1"/>
</dbReference>
<proteinExistence type="inferred from homology"/>
<organism evidence="9 10">
    <name type="scientific">Paenibacillus eucommiae</name>
    <dbReference type="NCBI Taxonomy" id="1355755"/>
    <lineage>
        <taxon>Bacteria</taxon>
        <taxon>Bacillati</taxon>
        <taxon>Bacillota</taxon>
        <taxon>Bacilli</taxon>
        <taxon>Bacillales</taxon>
        <taxon>Paenibacillaceae</taxon>
        <taxon>Paenibacillus</taxon>
    </lineage>
</organism>
<name>A0ABS4ILQ2_9BACL</name>
<evidence type="ECO:0000256" key="3">
    <source>
        <dbReference type="ARBA" id="ARBA00022475"/>
    </source>
</evidence>
<feature type="transmembrane region" description="Helical" evidence="7">
    <location>
        <begin position="123"/>
        <end position="142"/>
    </location>
</feature>
<dbReference type="Gene3D" id="1.10.3720.10">
    <property type="entry name" value="MetI-like"/>
    <property type="match status" value="1"/>
</dbReference>
<keyword evidence="4 7" id="KW-0812">Transmembrane</keyword>
<dbReference type="Pfam" id="PF00528">
    <property type="entry name" value="BPD_transp_1"/>
    <property type="match status" value="1"/>
</dbReference>
<dbReference type="RefSeq" id="WP_209968423.1">
    <property type="nucleotide sequence ID" value="NZ_JAGGLB010000001.1"/>
</dbReference>
<dbReference type="PROSITE" id="PS50928">
    <property type="entry name" value="ABC_TM1"/>
    <property type="match status" value="1"/>
</dbReference>
<feature type="transmembrane region" description="Helical" evidence="7">
    <location>
        <begin position="201"/>
        <end position="223"/>
    </location>
</feature>
<accession>A0ABS4ILQ2</accession>
<dbReference type="InterPro" id="IPR000515">
    <property type="entry name" value="MetI-like"/>
</dbReference>